<sequence length="199" mass="21352">MKLKFALPLACTLLASIAPVAQAQEAADSVERNVFVMGGPFSDGYFGDTLAFWNVNYESNFFVGMGYQQFFHQVPQGLKFGVEAGFGARLGDKSSAEAWAGAVIRYDGWQLGDFTIATSITGGFSVVTDLIGAEATRAEQNGEDGAPFLYYLGPEIAISHASIPNWEVLGRIQHRSGGFSTIANLDGSNAATLGLRYKF</sequence>
<name>A0ABQ5UI64_9HYPH</name>
<proteinExistence type="predicted"/>
<dbReference type="RefSeq" id="WP_284393357.1">
    <property type="nucleotide sequence ID" value="NZ_BSNG01000002.1"/>
</dbReference>
<organism evidence="2 3">
    <name type="scientific">Devosia yakushimensis</name>
    <dbReference type="NCBI Taxonomy" id="470028"/>
    <lineage>
        <taxon>Bacteria</taxon>
        <taxon>Pseudomonadati</taxon>
        <taxon>Pseudomonadota</taxon>
        <taxon>Alphaproteobacteria</taxon>
        <taxon>Hyphomicrobiales</taxon>
        <taxon>Devosiaceae</taxon>
        <taxon>Devosia</taxon>
    </lineage>
</organism>
<evidence type="ECO:0000313" key="3">
    <source>
        <dbReference type="Proteomes" id="UP001161406"/>
    </source>
</evidence>
<reference evidence="2" key="1">
    <citation type="journal article" date="2014" name="Int. J. Syst. Evol. Microbiol.">
        <title>Complete genome of a new Firmicutes species belonging to the dominant human colonic microbiota ('Ruminococcus bicirculans') reveals two chromosomes and a selective capacity to utilize plant glucans.</title>
        <authorList>
            <consortium name="NISC Comparative Sequencing Program"/>
            <person name="Wegmann U."/>
            <person name="Louis P."/>
            <person name="Goesmann A."/>
            <person name="Henrissat B."/>
            <person name="Duncan S.H."/>
            <person name="Flint H.J."/>
        </authorList>
    </citation>
    <scope>NUCLEOTIDE SEQUENCE</scope>
    <source>
        <strain evidence="2">NBRC 103855</strain>
    </source>
</reference>
<evidence type="ECO:0000256" key="1">
    <source>
        <dbReference type="SAM" id="SignalP"/>
    </source>
</evidence>
<evidence type="ECO:0000313" key="2">
    <source>
        <dbReference type="EMBL" id="GLQ11753.1"/>
    </source>
</evidence>
<feature type="chain" id="PRO_5047282879" description="Outer membrane protein beta-barrel domain-containing protein" evidence="1">
    <location>
        <begin position="24"/>
        <end position="199"/>
    </location>
</feature>
<dbReference type="Proteomes" id="UP001161406">
    <property type="component" value="Unassembled WGS sequence"/>
</dbReference>
<keyword evidence="3" id="KW-1185">Reference proteome</keyword>
<protein>
    <recommendedName>
        <fullName evidence="4">Outer membrane protein beta-barrel domain-containing protein</fullName>
    </recommendedName>
</protein>
<evidence type="ECO:0008006" key="4">
    <source>
        <dbReference type="Google" id="ProtNLM"/>
    </source>
</evidence>
<gene>
    <name evidence="2" type="ORF">GCM10007913_36850</name>
</gene>
<reference evidence="2" key="2">
    <citation type="submission" date="2023-01" db="EMBL/GenBank/DDBJ databases">
        <title>Draft genome sequence of Devosia yakushimensis strain NBRC 103855.</title>
        <authorList>
            <person name="Sun Q."/>
            <person name="Mori K."/>
        </authorList>
    </citation>
    <scope>NUCLEOTIDE SEQUENCE</scope>
    <source>
        <strain evidence="2">NBRC 103855</strain>
    </source>
</reference>
<accession>A0ABQ5UI64</accession>
<comment type="caution">
    <text evidence="2">The sequence shown here is derived from an EMBL/GenBank/DDBJ whole genome shotgun (WGS) entry which is preliminary data.</text>
</comment>
<feature type="signal peptide" evidence="1">
    <location>
        <begin position="1"/>
        <end position="23"/>
    </location>
</feature>
<keyword evidence="1" id="KW-0732">Signal</keyword>
<dbReference type="EMBL" id="BSNG01000002">
    <property type="protein sequence ID" value="GLQ11753.1"/>
    <property type="molecule type" value="Genomic_DNA"/>
</dbReference>